<dbReference type="Proteomes" id="UP001500353">
    <property type="component" value="Unassembled WGS sequence"/>
</dbReference>
<protein>
    <submittedName>
        <fullName evidence="1">Uncharacterized protein</fullName>
    </submittedName>
</protein>
<evidence type="ECO:0000313" key="2">
    <source>
        <dbReference type="Proteomes" id="UP001500353"/>
    </source>
</evidence>
<evidence type="ECO:0000313" key="1">
    <source>
        <dbReference type="EMBL" id="GAA5095158.1"/>
    </source>
</evidence>
<dbReference type="RefSeq" id="WP_345205087.1">
    <property type="nucleotide sequence ID" value="NZ_BAABHX010000004.1"/>
</dbReference>
<sequence>MKSLTIILSIVIISLICTIYAKFCDPEITPFNELIAKFNPQLNSAVEGYFISENTFKVTYSLDPKIEIGSENKVFEYGPFGSRCESYELGSNVDKSFFGAKNIRLLYLYKDRSKNGKLVTPIFYGEGVPIVKNKTVEYYYKKVSINKAPYVAERRFYTPLDAIRKWLKQPDNTKPLIWKSKIVEYK</sequence>
<keyword evidence="2" id="KW-1185">Reference proteome</keyword>
<proteinExistence type="predicted"/>
<name>A0ABP9MIT1_9FLAO</name>
<reference evidence="2" key="1">
    <citation type="journal article" date="2019" name="Int. J. Syst. Evol. Microbiol.">
        <title>The Global Catalogue of Microorganisms (GCM) 10K type strain sequencing project: providing services to taxonomists for standard genome sequencing and annotation.</title>
        <authorList>
            <consortium name="The Broad Institute Genomics Platform"/>
            <consortium name="The Broad Institute Genome Sequencing Center for Infectious Disease"/>
            <person name="Wu L."/>
            <person name="Ma J."/>
        </authorList>
    </citation>
    <scope>NUCLEOTIDE SEQUENCE [LARGE SCALE GENOMIC DNA]</scope>
    <source>
        <strain evidence="2">JCM 18019</strain>
    </source>
</reference>
<dbReference type="EMBL" id="BAABHX010000004">
    <property type="protein sequence ID" value="GAA5095158.1"/>
    <property type="molecule type" value="Genomic_DNA"/>
</dbReference>
<organism evidence="1 2">
    <name type="scientific">Chryseobacterium ginsengisoli</name>
    <dbReference type="NCBI Taxonomy" id="363853"/>
    <lineage>
        <taxon>Bacteria</taxon>
        <taxon>Pseudomonadati</taxon>
        <taxon>Bacteroidota</taxon>
        <taxon>Flavobacteriia</taxon>
        <taxon>Flavobacteriales</taxon>
        <taxon>Weeksellaceae</taxon>
        <taxon>Chryseobacterium group</taxon>
        <taxon>Chryseobacterium</taxon>
    </lineage>
</organism>
<accession>A0ABP9MIT1</accession>
<gene>
    <name evidence="1" type="ORF">GCM10023210_27540</name>
</gene>
<comment type="caution">
    <text evidence="1">The sequence shown here is derived from an EMBL/GenBank/DDBJ whole genome shotgun (WGS) entry which is preliminary data.</text>
</comment>